<accession>A0A0S0N7C5</accession>
<dbReference type="RefSeq" id="YP_009199462.1">
    <property type="nucleotide sequence ID" value="NC_028809.1"/>
</dbReference>
<dbReference type="GeneID" id="26626449"/>
<gene>
    <name evidence="1" type="ORF">PaMx74_23</name>
</gene>
<dbReference type="KEGG" id="vg:26626449"/>
<protein>
    <submittedName>
        <fullName evidence="1">Putative virion structural protein</fullName>
    </submittedName>
</protein>
<sequence>MATFDYAGLRDTVDALLAEFGQDCQVRRAGAPVTVDPVNGTVTGGAAQVFPVIGVVVDYEEKMVDGETIMRGDRQAYVQASVQPVRGDTFVEANGVQWAVVDVNPVNPAGLAVVNALQLRR</sequence>
<reference evidence="1 2" key="1">
    <citation type="journal article" date="2012" name="Appl. Environ. Microbiol.">
        <title>High Diversity and Novel Species of Pseudomonas aeruginosa Bacteriophages.</title>
        <authorList>
            <person name="Sepulveda-Robles O."/>
            <person name="Kameyama L."/>
            <person name="Guarneros G."/>
        </authorList>
    </citation>
    <scope>NUCLEOTIDE SEQUENCE [LARGE SCALE GENOMIC DNA]</scope>
</reference>
<name>A0A0S0N7C5_9CAUD</name>
<keyword evidence="2" id="KW-1185">Reference proteome</keyword>
<dbReference type="EMBL" id="JQ067093">
    <property type="protein sequence ID" value="ALH23522.1"/>
    <property type="molecule type" value="Genomic_DNA"/>
</dbReference>
<evidence type="ECO:0000313" key="1">
    <source>
        <dbReference type="EMBL" id="ALH23522.1"/>
    </source>
</evidence>
<organism evidence="1 2">
    <name type="scientific">Pseudomonas phage PaMx74</name>
    <dbReference type="NCBI Taxonomy" id="1175663"/>
    <lineage>
        <taxon>Viruses</taxon>
        <taxon>Duplodnaviria</taxon>
        <taxon>Heunggongvirae</taxon>
        <taxon>Uroviricota</taxon>
        <taxon>Caudoviricetes</taxon>
        <taxon>Mesyanzhinovviridae</taxon>
        <taxon>Bradleyvirinae</taxon>
        <taxon>Cinvestavvirus</taxon>
        <taxon>Cinvestavvirus PaMx74</taxon>
        <taxon>Pamexvirus PaMx74</taxon>
    </lineage>
</organism>
<proteinExistence type="predicted"/>
<evidence type="ECO:0000313" key="2">
    <source>
        <dbReference type="Proteomes" id="UP000203864"/>
    </source>
</evidence>
<dbReference type="OrthoDB" id="14789at10239"/>
<dbReference type="Proteomes" id="UP000203864">
    <property type="component" value="Segment"/>
</dbReference>